<feature type="domain" description="CRAL-TRIO" evidence="6">
    <location>
        <begin position="154"/>
        <end position="329"/>
    </location>
</feature>
<feature type="region of interest" description="Disordered" evidence="4">
    <location>
        <begin position="1"/>
        <end position="44"/>
    </location>
</feature>
<feature type="compositionally biased region" description="Basic and acidic residues" evidence="4">
    <location>
        <begin position="25"/>
        <end position="35"/>
    </location>
</feature>
<feature type="compositionally biased region" description="Basic and acidic residues" evidence="4">
    <location>
        <begin position="1"/>
        <end position="14"/>
    </location>
</feature>
<evidence type="ECO:0000256" key="1">
    <source>
        <dbReference type="ARBA" id="ARBA00004370"/>
    </source>
</evidence>
<dbReference type="Pfam" id="PF03765">
    <property type="entry name" value="CRAL_TRIO_N"/>
    <property type="match status" value="1"/>
</dbReference>
<dbReference type="SMART" id="SM00516">
    <property type="entry name" value="SEC14"/>
    <property type="match status" value="1"/>
</dbReference>
<dbReference type="GO" id="GO:0008289">
    <property type="term" value="F:lipid binding"/>
    <property type="evidence" value="ECO:0007669"/>
    <property type="project" value="InterPro"/>
</dbReference>
<dbReference type="GO" id="GO:0016020">
    <property type="term" value="C:membrane"/>
    <property type="evidence" value="ECO:0007669"/>
    <property type="project" value="UniProtKB-SubCell"/>
</dbReference>
<dbReference type="PROSITE" id="PS50191">
    <property type="entry name" value="CRAL_TRIO"/>
    <property type="match status" value="1"/>
</dbReference>
<dbReference type="InterPro" id="IPR056794">
    <property type="entry name" value="PATL1-6_C_GOLD"/>
</dbReference>
<evidence type="ECO:0000256" key="5">
    <source>
        <dbReference type="SAM" id="Phobius"/>
    </source>
</evidence>
<proteinExistence type="predicted"/>
<dbReference type="SMART" id="SM01100">
    <property type="entry name" value="CRAL_TRIO_N"/>
    <property type="match status" value="1"/>
</dbReference>
<accession>A0A2N9HMR1</accession>
<dbReference type="Gene3D" id="3.40.525.10">
    <property type="entry name" value="CRAL-TRIO lipid binding domain"/>
    <property type="match status" value="1"/>
</dbReference>
<evidence type="ECO:0000259" key="6">
    <source>
        <dbReference type="PROSITE" id="PS50191"/>
    </source>
</evidence>
<sequence>MAEENETPHNENGKSHIYNGNEGDENGREYTHIDQETNQEEEDEKIYSSVEMKHEKKKALLEFRCRVEDAILGNYLLGKPPKNLSAIETRMAREQLRDITLWEVPLLPSKGHEGTDIVLLKFLRAKDFKVHEAFEMLRKTLKWRREYKTDGILDEKLDSDFDKVVCLKSRDREGRPLCYNNYGTFKDKELYKRVFGTEEKRDEFLRWKVQYMEKVIKKLSFKNGGVDSIVQITDLKNSPGPGMKELLSLSNKTMLLLQDNYPELIHKSIVINVPFWYYASHVVLSRFISQRTKKKFIFARPSKVTKTLLKFIAPENLPVEYGGLKREIDDDFTTADKASELIIRENSAATIEFPVTEAGVTMVWDITVVGWEVSYKEEFIPDDEGSYKILLQNQKKMGPFGFSVEARWWLGLAGDSVVVVDSVDSVVVVVDSAWTRETHPTISAWTRETHATAWALPDPNGLEVTRADLGLDERDPRHGLGSPSPIPTVWRSPVPISAWTRETHATAWARRPRPNGRLFPLRIRSRRRWGLRWVTIGGCEWRWNLVEVGFLVVVGLWLGFRWWWFFGGWACRRGLGLEVDFVGFGLEVDGGAVDSAW</sequence>
<keyword evidence="3 5" id="KW-0472">Membrane</keyword>
<keyword evidence="2" id="KW-0813">Transport</keyword>
<dbReference type="InterPro" id="IPR044834">
    <property type="entry name" value="PATL"/>
</dbReference>
<protein>
    <recommendedName>
        <fullName evidence="6">CRAL-TRIO domain-containing protein</fullName>
    </recommendedName>
</protein>
<evidence type="ECO:0000256" key="4">
    <source>
        <dbReference type="SAM" id="MobiDB-lite"/>
    </source>
</evidence>
<keyword evidence="5" id="KW-0812">Transmembrane</keyword>
<dbReference type="InterPro" id="IPR011074">
    <property type="entry name" value="CRAL/TRIO_N_dom"/>
</dbReference>
<dbReference type="InterPro" id="IPR001251">
    <property type="entry name" value="CRAL-TRIO_dom"/>
</dbReference>
<evidence type="ECO:0000256" key="3">
    <source>
        <dbReference type="ARBA" id="ARBA00023136"/>
    </source>
</evidence>
<keyword evidence="5" id="KW-1133">Transmembrane helix</keyword>
<dbReference type="EMBL" id="OIVN01003780">
    <property type="protein sequence ID" value="SPD13532.1"/>
    <property type="molecule type" value="Genomic_DNA"/>
</dbReference>
<evidence type="ECO:0000313" key="7">
    <source>
        <dbReference type="EMBL" id="SPD13532.1"/>
    </source>
</evidence>
<dbReference type="PANTHER" id="PTHR45932:SF3">
    <property type="entry name" value="PATELLIN-4-LIKE"/>
    <property type="match status" value="1"/>
</dbReference>
<dbReference type="Pfam" id="PF00650">
    <property type="entry name" value="CRAL_TRIO"/>
    <property type="match status" value="1"/>
</dbReference>
<gene>
    <name evidence="7" type="ORF">FSB_LOCUS41414</name>
</gene>
<feature type="transmembrane region" description="Helical" evidence="5">
    <location>
        <begin position="541"/>
        <end position="564"/>
    </location>
</feature>
<dbReference type="AlphaFoldDB" id="A0A2N9HMR1"/>
<dbReference type="SUPFAM" id="SSF52087">
    <property type="entry name" value="CRAL/TRIO domain"/>
    <property type="match status" value="1"/>
</dbReference>
<dbReference type="SUPFAM" id="SSF46938">
    <property type="entry name" value="CRAL/TRIO N-terminal domain"/>
    <property type="match status" value="1"/>
</dbReference>
<dbReference type="InterPro" id="IPR036865">
    <property type="entry name" value="CRAL-TRIO_dom_sf"/>
</dbReference>
<evidence type="ECO:0000256" key="2">
    <source>
        <dbReference type="ARBA" id="ARBA00022448"/>
    </source>
</evidence>
<reference evidence="7" key="1">
    <citation type="submission" date="2018-02" db="EMBL/GenBank/DDBJ databases">
        <authorList>
            <person name="Cohen D.B."/>
            <person name="Kent A.D."/>
        </authorList>
    </citation>
    <scope>NUCLEOTIDE SEQUENCE</scope>
</reference>
<organism evidence="7">
    <name type="scientific">Fagus sylvatica</name>
    <name type="common">Beechnut</name>
    <dbReference type="NCBI Taxonomy" id="28930"/>
    <lineage>
        <taxon>Eukaryota</taxon>
        <taxon>Viridiplantae</taxon>
        <taxon>Streptophyta</taxon>
        <taxon>Embryophyta</taxon>
        <taxon>Tracheophyta</taxon>
        <taxon>Spermatophyta</taxon>
        <taxon>Magnoliopsida</taxon>
        <taxon>eudicotyledons</taxon>
        <taxon>Gunneridae</taxon>
        <taxon>Pentapetalae</taxon>
        <taxon>rosids</taxon>
        <taxon>fabids</taxon>
        <taxon>Fagales</taxon>
        <taxon>Fagaceae</taxon>
        <taxon>Fagus</taxon>
    </lineage>
</organism>
<name>A0A2N9HMR1_FAGSY</name>
<dbReference type="Pfam" id="PF25099">
    <property type="entry name" value="GOLD_PATL1_C"/>
    <property type="match status" value="1"/>
</dbReference>
<dbReference type="CDD" id="cd00170">
    <property type="entry name" value="SEC14"/>
    <property type="match status" value="1"/>
</dbReference>
<dbReference type="PANTHER" id="PTHR45932">
    <property type="entry name" value="PATELLIN-1"/>
    <property type="match status" value="1"/>
</dbReference>
<dbReference type="PRINTS" id="PR00180">
    <property type="entry name" value="CRETINALDHBP"/>
</dbReference>
<dbReference type="InterPro" id="IPR036273">
    <property type="entry name" value="CRAL/TRIO_N_dom_sf"/>
</dbReference>
<comment type="subcellular location">
    <subcellularLocation>
        <location evidence="1">Membrane</location>
    </subcellularLocation>
</comment>